<comment type="similarity">
    <text evidence="1">Belongs to the peptidase S51 family.</text>
</comment>
<gene>
    <name evidence="5" type="ORF">W908_00750</name>
</gene>
<dbReference type="KEGG" id="tsn:W908_00750"/>
<reference evidence="5 6" key="1">
    <citation type="journal article" date="2015" name="Genome Announc.">
        <title>Genome Sequence of 'Candidatus Thioglobus singularis' Strain PS1, a Mixotroph from the SUP05 Clade of Marine Gammaproteobacteria.</title>
        <authorList>
            <person name="Marshall K.T."/>
            <person name="Morris R.M."/>
        </authorList>
    </citation>
    <scope>NUCLEOTIDE SEQUENCE [LARGE SCALE GENOMIC DNA]</scope>
    <source>
        <strain evidence="5 6">PS1</strain>
    </source>
</reference>
<dbReference type="Pfam" id="PF03575">
    <property type="entry name" value="Peptidase_S51"/>
    <property type="match status" value="1"/>
</dbReference>
<evidence type="ECO:0000256" key="1">
    <source>
        <dbReference type="ARBA" id="ARBA00006534"/>
    </source>
</evidence>
<dbReference type="PANTHER" id="PTHR20842">
    <property type="entry name" value="PROTEASE S51 ALPHA-ASPARTYL DIPEPTIDASE"/>
    <property type="match status" value="1"/>
</dbReference>
<accession>A0A0M4LC50</accession>
<dbReference type="Proteomes" id="UP000068905">
    <property type="component" value="Chromosome"/>
</dbReference>
<keyword evidence="6" id="KW-1185">Reference proteome</keyword>
<protein>
    <submittedName>
        <fullName evidence="5">Peptidase</fullName>
    </submittedName>
</protein>
<keyword evidence="3" id="KW-0378">Hydrolase</keyword>
<proteinExistence type="inferred from homology"/>
<dbReference type="EMBL" id="CP006911">
    <property type="protein sequence ID" value="ALE01269.1"/>
    <property type="molecule type" value="Genomic_DNA"/>
</dbReference>
<dbReference type="SUPFAM" id="SSF52317">
    <property type="entry name" value="Class I glutamine amidotransferase-like"/>
    <property type="match status" value="1"/>
</dbReference>
<dbReference type="RefSeq" id="WP_053819551.1">
    <property type="nucleotide sequence ID" value="NZ_CP006911.1"/>
</dbReference>
<dbReference type="OrthoDB" id="9778515at2"/>
<keyword evidence="4" id="KW-0720">Serine protease</keyword>
<organism evidence="5 6">
    <name type="scientific">Candidatus Pseudothioglobus singularis PS1</name>
    <dbReference type="NCBI Taxonomy" id="1125411"/>
    <lineage>
        <taxon>Bacteria</taxon>
        <taxon>Pseudomonadati</taxon>
        <taxon>Pseudomonadota</taxon>
        <taxon>Gammaproteobacteria</taxon>
        <taxon>Candidatus Pseudothioglobaceae</taxon>
        <taxon>Candidatus Pseudothioglobus</taxon>
    </lineage>
</organism>
<evidence type="ECO:0000313" key="6">
    <source>
        <dbReference type="Proteomes" id="UP000068905"/>
    </source>
</evidence>
<evidence type="ECO:0000256" key="2">
    <source>
        <dbReference type="ARBA" id="ARBA00022670"/>
    </source>
</evidence>
<dbReference type="Gene3D" id="3.40.50.880">
    <property type="match status" value="1"/>
</dbReference>
<keyword evidence="2" id="KW-0645">Protease</keyword>
<dbReference type="PATRIC" id="fig|1125411.7.peg.150"/>
<evidence type="ECO:0000256" key="3">
    <source>
        <dbReference type="ARBA" id="ARBA00022801"/>
    </source>
</evidence>
<dbReference type="PANTHER" id="PTHR20842:SF0">
    <property type="entry name" value="ALPHA-ASPARTYL DIPEPTIDASE"/>
    <property type="match status" value="1"/>
</dbReference>
<dbReference type="InterPro" id="IPR029062">
    <property type="entry name" value="Class_I_gatase-like"/>
</dbReference>
<dbReference type="GO" id="GO:0008236">
    <property type="term" value="F:serine-type peptidase activity"/>
    <property type="evidence" value="ECO:0007669"/>
    <property type="project" value="UniProtKB-KW"/>
</dbReference>
<dbReference type="InterPro" id="IPR005320">
    <property type="entry name" value="Peptidase_S51"/>
</dbReference>
<dbReference type="CDD" id="cd03146">
    <property type="entry name" value="GAT1_Peptidase_E"/>
    <property type="match status" value="1"/>
</dbReference>
<dbReference type="GO" id="GO:0006508">
    <property type="term" value="P:proteolysis"/>
    <property type="evidence" value="ECO:0007669"/>
    <property type="project" value="UniProtKB-KW"/>
</dbReference>
<sequence length="231" mass="25871">MKKHVLAMGGGGFTSKPENLKLDEYLLSLSNKKNPKVCFIPTASGDDESYRRRFYSSYKKLNCETSHLSLYWPPEGDLREFVLDKDIFYVGGGNTRNLMVLWKEWSLDKYLYEAWDNGAIMAGLSAGSICWFEKGLTDSVTGKLLPLDCLGFLPNSNCPHFDSESQRRPEYHKAILNGSMMEGIACDDGVAAHFVDGKLKRCVSSLPNAKAYNVSAENGKINESIIEPKYL</sequence>
<evidence type="ECO:0000313" key="5">
    <source>
        <dbReference type="EMBL" id="ALE01269.1"/>
    </source>
</evidence>
<evidence type="ECO:0000256" key="4">
    <source>
        <dbReference type="ARBA" id="ARBA00022825"/>
    </source>
</evidence>
<name>A0A0M4LC50_9GAMM</name>
<dbReference type="AlphaFoldDB" id="A0A0M4LC50"/>